<dbReference type="EMBL" id="CP021361">
    <property type="protein sequence ID" value="ART53273.1"/>
    <property type="molecule type" value="Genomic_DNA"/>
</dbReference>
<sequence>MTISTVFINNRTQAVRLPIDLRLPDGMRKVKVRAKGNERIISPVGQTWDSFFLSDPAVSDDFMPERASQHQAKRQYRDAALPA</sequence>
<dbReference type="InterPro" id="IPR037914">
    <property type="entry name" value="SpoVT-AbrB_sf"/>
</dbReference>
<dbReference type="InterPro" id="IPR047976">
    <property type="entry name" value="Anti_VapB2-like"/>
</dbReference>
<dbReference type="GO" id="GO:0003677">
    <property type="term" value="F:DNA binding"/>
    <property type="evidence" value="ECO:0007669"/>
    <property type="project" value="UniProtKB-KW"/>
</dbReference>
<keyword evidence="3" id="KW-1185">Reference proteome</keyword>
<organism evidence="2 3">
    <name type="scientific">Acidovorax carolinensis</name>
    <dbReference type="NCBI Taxonomy" id="553814"/>
    <lineage>
        <taxon>Bacteria</taxon>
        <taxon>Pseudomonadati</taxon>
        <taxon>Pseudomonadota</taxon>
        <taxon>Betaproteobacteria</taxon>
        <taxon>Burkholderiales</taxon>
        <taxon>Comamonadaceae</taxon>
        <taxon>Acidovorax</taxon>
    </lineage>
</organism>
<name>A0A240U7A9_9BURK</name>
<reference evidence="2 3" key="1">
    <citation type="submission" date="2017-05" db="EMBL/GenBank/DDBJ databases">
        <title>Polyphasic characterization of four soil-derived phenanthrene-degrading Acidovorax strains and proposal of Acidovorax phenanthrenivorans sp. nov.</title>
        <authorList>
            <person name="Singleton D.R."/>
            <person name="Lee J."/>
            <person name="Dickey A.N."/>
            <person name="Stroud A."/>
            <person name="Scholl E.H."/>
            <person name="Wright F.A."/>
            <person name="Aitken M.D."/>
        </authorList>
    </citation>
    <scope>NUCLEOTIDE SEQUENCE [LARGE SCALE GENOMIC DNA]</scope>
    <source>
        <strain evidence="2">NA3</strain>
    </source>
</reference>
<evidence type="ECO:0000313" key="3">
    <source>
        <dbReference type="Proteomes" id="UP000194432"/>
    </source>
</evidence>
<accession>A0A240U7A9</accession>
<dbReference type="NCBIfam" id="NF040493">
    <property type="entry name" value="TA_anti_VapB"/>
    <property type="match status" value="1"/>
</dbReference>
<keyword evidence="2" id="KW-0238">DNA-binding</keyword>
<evidence type="ECO:0000256" key="1">
    <source>
        <dbReference type="SAM" id="MobiDB-lite"/>
    </source>
</evidence>
<dbReference type="PANTHER" id="PTHR37550:SF3">
    <property type="entry name" value="ANTITOXIN VAPB1"/>
    <property type="match status" value="1"/>
</dbReference>
<dbReference type="KEGG" id="acin:CBP34_18590"/>
<feature type="region of interest" description="Disordered" evidence="1">
    <location>
        <begin position="63"/>
        <end position="83"/>
    </location>
</feature>
<dbReference type="SUPFAM" id="SSF89447">
    <property type="entry name" value="AbrB/MazE/MraZ-like"/>
    <property type="match status" value="1"/>
</dbReference>
<dbReference type="RefSeq" id="WP_094098890.1">
    <property type="nucleotide sequence ID" value="NZ_CP021361.1"/>
</dbReference>
<dbReference type="Gene3D" id="2.10.260.10">
    <property type="match status" value="1"/>
</dbReference>
<protein>
    <submittedName>
        <fullName evidence="2">AbrB/MazE/SpoVT family DNA-binding domain-containing protein</fullName>
    </submittedName>
</protein>
<dbReference type="Proteomes" id="UP000194432">
    <property type="component" value="Chromosome 1"/>
</dbReference>
<dbReference type="AlphaFoldDB" id="A0A240U7A9"/>
<evidence type="ECO:0000313" key="2">
    <source>
        <dbReference type="EMBL" id="ART53273.1"/>
    </source>
</evidence>
<dbReference type="PANTHER" id="PTHR37550">
    <property type="entry name" value="ANTITOXIN VAPB1"/>
    <property type="match status" value="1"/>
</dbReference>
<gene>
    <name evidence="2" type="ORF">CBP34_18590</name>
</gene>
<dbReference type="InterPro" id="IPR051734">
    <property type="entry name" value="VapB_TA_antitoxins"/>
</dbReference>
<proteinExistence type="predicted"/>